<feature type="region of interest" description="Disordered" evidence="1">
    <location>
        <begin position="1"/>
        <end position="20"/>
    </location>
</feature>
<feature type="region of interest" description="Disordered" evidence="1">
    <location>
        <begin position="27"/>
        <end position="96"/>
    </location>
</feature>
<evidence type="ECO:0000313" key="3">
    <source>
        <dbReference type="Proteomes" id="UP000265520"/>
    </source>
</evidence>
<name>A0A392SZS0_9FABA</name>
<evidence type="ECO:0000256" key="1">
    <source>
        <dbReference type="SAM" id="MobiDB-lite"/>
    </source>
</evidence>
<dbReference type="Proteomes" id="UP000265520">
    <property type="component" value="Unassembled WGS sequence"/>
</dbReference>
<comment type="caution">
    <text evidence="2">The sequence shown here is derived from an EMBL/GenBank/DDBJ whole genome shotgun (WGS) entry which is preliminary data.</text>
</comment>
<dbReference type="EMBL" id="LXQA010467773">
    <property type="protein sequence ID" value="MCI53714.1"/>
    <property type="molecule type" value="Genomic_DNA"/>
</dbReference>
<protein>
    <submittedName>
        <fullName evidence="2">Uncharacterized protein</fullName>
    </submittedName>
</protein>
<evidence type="ECO:0000313" key="2">
    <source>
        <dbReference type="EMBL" id="MCI53714.1"/>
    </source>
</evidence>
<sequence length="96" mass="10090">EPVAAEPVHVAEPQPDAPDVVHVAEPHLDPAPAAEAEEDNGEQLGEADFQQDDDAVQEGVAGKNEEKLEGPSWTECIFPPADPAEFPGGPKDTSVL</sequence>
<organism evidence="2 3">
    <name type="scientific">Trifolium medium</name>
    <dbReference type="NCBI Taxonomy" id="97028"/>
    <lineage>
        <taxon>Eukaryota</taxon>
        <taxon>Viridiplantae</taxon>
        <taxon>Streptophyta</taxon>
        <taxon>Embryophyta</taxon>
        <taxon>Tracheophyta</taxon>
        <taxon>Spermatophyta</taxon>
        <taxon>Magnoliopsida</taxon>
        <taxon>eudicotyledons</taxon>
        <taxon>Gunneridae</taxon>
        <taxon>Pentapetalae</taxon>
        <taxon>rosids</taxon>
        <taxon>fabids</taxon>
        <taxon>Fabales</taxon>
        <taxon>Fabaceae</taxon>
        <taxon>Papilionoideae</taxon>
        <taxon>50 kb inversion clade</taxon>
        <taxon>NPAAA clade</taxon>
        <taxon>Hologalegina</taxon>
        <taxon>IRL clade</taxon>
        <taxon>Trifolieae</taxon>
        <taxon>Trifolium</taxon>
    </lineage>
</organism>
<keyword evidence="3" id="KW-1185">Reference proteome</keyword>
<feature type="non-terminal residue" evidence="2">
    <location>
        <position position="96"/>
    </location>
</feature>
<accession>A0A392SZS0</accession>
<proteinExistence type="predicted"/>
<dbReference type="AlphaFoldDB" id="A0A392SZS0"/>
<feature type="non-terminal residue" evidence="2">
    <location>
        <position position="1"/>
    </location>
</feature>
<reference evidence="2 3" key="1">
    <citation type="journal article" date="2018" name="Front. Plant Sci.">
        <title>Red Clover (Trifolium pratense) and Zigzag Clover (T. medium) - A Picture of Genomic Similarities and Differences.</title>
        <authorList>
            <person name="Dluhosova J."/>
            <person name="Istvanek J."/>
            <person name="Nedelnik J."/>
            <person name="Repkova J."/>
        </authorList>
    </citation>
    <scope>NUCLEOTIDE SEQUENCE [LARGE SCALE GENOMIC DNA]</scope>
    <source>
        <strain evidence="3">cv. 10/8</strain>
        <tissue evidence="2">Leaf</tissue>
    </source>
</reference>